<dbReference type="PANTHER" id="PTHR43479">
    <property type="entry name" value="ACREF/ENVCD OPERON REPRESSOR-RELATED"/>
    <property type="match status" value="1"/>
</dbReference>
<dbReference type="InterPro" id="IPR023772">
    <property type="entry name" value="DNA-bd_HTH_TetR-type_CS"/>
</dbReference>
<feature type="domain" description="HTH tetR-type" evidence="2">
    <location>
        <begin position="2"/>
        <end position="62"/>
    </location>
</feature>
<dbReference type="InterPro" id="IPR050624">
    <property type="entry name" value="HTH-type_Tx_Regulator"/>
</dbReference>
<name>A0A0W8FZE9_9ZZZZ</name>
<dbReference type="InterPro" id="IPR001647">
    <property type="entry name" value="HTH_TetR"/>
</dbReference>
<dbReference type="PROSITE" id="PS50977">
    <property type="entry name" value="HTH_TETR_2"/>
    <property type="match status" value="1"/>
</dbReference>
<dbReference type="Gene3D" id="1.10.357.10">
    <property type="entry name" value="Tetracycline Repressor, domain 2"/>
    <property type="match status" value="1"/>
</dbReference>
<organism evidence="3">
    <name type="scientific">hydrocarbon metagenome</name>
    <dbReference type="NCBI Taxonomy" id="938273"/>
    <lineage>
        <taxon>unclassified sequences</taxon>
        <taxon>metagenomes</taxon>
        <taxon>ecological metagenomes</taxon>
    </lineage>
</organism>
<dbReference type="GO" id="GO:0003677">
    <property type="term" value="F:DNA binding"/>
    <property type="evidence" value="ECO:0007669"/>
    <property type="project" value="UniProtKB-KW"/>
</dbReference>
<dbReference type="Pfam" id="PF00440">
    <property type="entry name" value="TetR_N"/>
    <property type="match status" value="1"/>
</dbReference>
<dbReference type="PANTHER" id="PTHR43479:SF11">
    <property type="entry name" value="ACREF_ENVCD OPERON REPRESSOR-RELATED"/>
    <property type="match status" value="1"/>
</dbReference>
<gene>
    <name evidence="3" type="ORF">ASZ90_003891</name>
</gene>
<sequence>MMNTKEKIFLTAAELFSKSGYDSVSVREICDAAGITKPVLYYYFKDKESLLKELIEETFRIGDELKQKYFKEENDFFENIYAVIKIYKVFLKRYRPFAQFSAFLNTMTIPDELVKRKTERAGNEMKLFKKYLKYGQDIGYVPKDSDIDSLANIIIGSVAFVALQNILFGFNKKDINKKLDNLFVMWKKDLFIEK</sequence>
<proteinExistence type="predicted"/>
<evidence type="ECO:0000256" key="1">
    <source>
        <dbReference type="ARBA" id="ARBA00023125"/>
    </source>
</evidence>
<dbReference type="InterPro" id="IPR009057">
    <property type="entry name" value="Homeodomain-like_sf"/>
</dbReference>
<dbReference type="AlphaFoldDB" id="A0A0W8FZE9"/>
<reference evidence="3" key="1">
    <citation type="journal article" date="2015" name="Proc. Natl. Acad. Sci. U.S.A.">
        <title>Networks of energetic and metabolic interactions define dynamics in microbial communities.</title>
        <authorList>
            <person name="Embree M."/>
            <person name="Liu J.K."/>
            <person name="Al-Bassam M.M."/>
            <person name="Zengler K."/>
        </authorList>
    </citation>
    <scope>NUCLEOTIDE SEQUENCE</scope>
</reference>
<dbReference type="SUPFAM" id="SSF48498">
    <property type="entry name" value="Tetracyclin repressor-like, C-terminal domain"/>
    <property type="match status" value="1"/>
</dbReference>
<dbReference type="SUPFAM" id="SSF46689">
    <property type="entry name" value="Homeodomain-like"/>
    <property type="match status" value="1"/>
</dbReference>
<comment type="caution">
    <text evidence="3">The sequence shown here is derived from an EMBL/GenBank/DDBJ whole genome shotgun (WGS) entry which is preliminary data.</text>
</comment>
<accession>A0A0W8FZE9</accession>
<dbReference type="PROSITE" id="PS01081">
    <property type="entry name" value="HTH_TETR_1"/>
    <property type="match status" value="1"/>
</dbReference>
<dbReference type="PRINTS" id="PR00455">
    <property type="entry name" value="HTHTETR"/>
</dbReference>
<dbReference type="EMBL" id="LNQE01000494">
    <property type="protein sequence ID" value="KUG26276.1"/>
    <property type="molecule type" value="Genomic_DNA"/>
</dbReference>
<evidence type="ECO:0000259" key="2">
    <source>
        <dbReference type="PROSITE" id="PS50977"/>
    </source>
</evidence>
<dbReference type="InterPro" id="IPR036271">
    <property type="entry name" value="Tet_transcr_reg_TetR-rel_C_sf"/>
</dbReference>
<protein>
    <submittedName>
        <fullName evidence="3">Transcriptional regulator, tetr family</fullName>
    </submittedName>
</protein>
<keyword evidence="1" id="KW-0238">DNA-binding</keyword>
<dbReference type="Gene3D" id="1.10.10.60">
    <property type="entry name" value="Homeodomain-like"/>
    <property type="match status" value="1"/>
</dbReference>
<evidence type="ECO:0000313" key="3">
    <source>
        <dbReference type="EMBL" id="KUG26276.1"/>
    </source>
</evidence>